<dbReference type="Proteomes" id="UP000070352">
    <property type="component" value="Unassembled WGS sequence"/>
</dbReference>
<dbReference type="InterPro" id="IPR036105">
    <property type="entry name" value="DiNase_FeMo-co_biosyn_sf"/>
</dbReference>
<dbReference type="RefSeq" id="WP_068723441.1">
    <property type="nucleotide sequence ID" value="NZ_LSKU01000001.1"/>
</dbReference>
<protein>
    <recommendedName>
        <fullName evidence="2">Dinitrogenase iron-molybdenum cofactor biosynthesis domain-containing protein</fullName>
    </recommendedName>
</protein>
<evidence type="ECO:0000313" key="4">
    <source>
        <dbReference type="Proteomes" id="UP000070352"/>
    </source>
</evidence>
<dbReference type="EMBL" id="LSKU01000001">
    <property type="protein sequence ID" value="KXG43214.1"/>
    <property type="molecule type" value="Genomic_DNA"/>
</dbReference>
<dbReference type="InterPro" id="IPR003731">
    <property type="entry name" value="Di-Nase_FeMo-co_biosynth"/>
</dbReference>
<dbReference type="STRING" id="1413211.U473_03675"/>
<organism evidence="3 4">
    <name type="scientific">Tepidibacillus decaturensis</name>
    <dbReference type="NCBI Taxonomy" id="1413211"/>
    <lineage>
        <taxon>Bacteria</taxon>
        <taxon>Bacillati</taxon>
        <taxon>Bacillota</taxon>
        <taxon>Bacilli</taxon>
        <taxon>Bacillales</taxon>
        <taxon>Bacillaceae</taxon>
        <taxon>Tepidibacillus</taxon>
    </lineage>
</organism>
<evidence type="ECO:0000259" key="2">
    <source>
        <dbReference type="Pfam" id="PF02579"/>
    </source>
</evidence>
<comment type="caution">
    <text evidence="3">The sequence shown here is derived from an EMBL/GenBank/DDBJ whole genome shotgun (WGS) entry which is preliminary data.</text>
</comment>
<dbReference type="Gene3D" id="3.30.420.130">
    <property type="entry name" value="Dinitrogenase iron-molybdenum cofactor biosynthesis domain"/>
    <property type="match status" value="1"/>
</dbReference>
<proteinExistence type="predicted"/>
<keyword evidence="4" id="KW-1185">Reference proteome</keyword>
<evidence type="ECO:0000313" key="3">
    <source>
        <dbReference type="EMBL" id="KXG43214.1"/>
    </source>
</evidence>
<accession>A0A135L2H4</accession>
<dbReference type="Pfam" id="PF02579">
    <property type="entry name" value="Nitro_FeMo-Co"/>
    <property type="match status" value="1"/>
</dbReference>
<feature type="region of interest" description="Disordered" evidence="1">
    <location>
        <begin position="48"/>
        <end position="72"/>
    </location>
</feature>
<feature type="domain" description="Dinitrogenase iron-molybdenum cofactor biosynthesis" evidence="2">
    <location>
        <begin position="10"/>
        <end position="122"/>
    </location>
</feature>
<evidence type="ECO:0000256" key="1">
    <source>
        <dbReference type="SAM" id="MobiDB-lite"/>
    </source>
</evidence>
<dbReference type="SUPFAM" id="SSF53146">
    <property type="entry name" value="Nitrogenase accessory factor-like"/>
    <property type="match status" value="1"/>
</dbReference>
<dbReference type="PANTHER" id="PTHR33937:SF2">
    <property type="entry name" value="DINITROGENASE IRON-MOLYBDENUM COFACTOR BIOSYNTHESIS DOMAIN-CONTAINING PROTEIN"/>
    <property type="match status" value="1"/>
</dbReference>
<dbReference type="PANTHER" id="PTHR33937">
    <property type="entry name" value="IRON-MOLYBDENUM PROTEIN-RELATED-RELATED"/>
    <property type="match status" value="1"/>
</dbReference>
<dbReference type="AlphaFoldDB" id="A0A135L2H4"/>
<name>A0A135L2H4_9BACI</name>
<gene>
    <name evidence="3" type="ORF">U473_03675</name>
</gene>
<sequence>MKVAVAVLPNGMVNAHFGRANKLAFATIENKQIISWEEVAAPFAETHGHDHHHEHGYHHHDHDHNHEHGHHHQAIKNFLVEHQVDLVLLDHAGPGMQKVINETDIKIVIGAKGNAKDAVQALADQGFVE</sequence>
<dbReference type="InterPro" id="IPR051840">
    <property type="entry name" value="NifX/NifY_domain"/>
</dbReference>
<reference evidence="3 4" key="1">
    <citation type="submission" date="2016-02" db="EMBL/GenBank/DDBJ databases">
        <title>Draft Genome for Tepidibacillus decaturensis nov. sp. Strain Z9, an Anaerobic, Moderately Thermophilic and Heterotrophic Bacterium from Deep Subsurface of the Illinois Basin, USA.</title>
        <authorList>
            <person name="Dong Y."/>
            <person name="Chang J.Y."/>
            <person name="Sanford R."/>
            <person name="Fouke B.W."/>
        </authorList>
    </citation>
    <scope>NUCLEOTIDE SEQUENCE [LARGE SCALE GENOMIC DNA]</scope>
    <source>
        <strain evidence="3 4">Z9</strain>
    </source>
</reference>